<dbReference type="Gene3D" id="3.40.50.12780">
    <property type="entry name" value="N-terminal domain of ligase-like"/>
    <property type="match status" value="1"/>
</dbReference>
<dbReference type="InterPro" id="IPR020845">
    <property type="entry name" value="AMP-binding_CS"/>
</dbReference>
<dbReference type="SMART" id="SM00823">
    <property type="entry name" value="PKS_PP"/>
    <property type="match status" value="1"/>
</dbReference>
<dbReference type="PROSITE" id="PS50075">
    <property type="entry name" value="CARRIER"/>
    <property type="match status" value="1"/>
</dbReference>
<dbReference type="Proteomes" id="UP001597260">
    <property type="component" value="Unassembled WGS sequence"/>
</dbReference>
<dbReference type="Gene3D" id="1.10.1240.100">
    <property type="match status" value="1"/>
</dbReference>
<dbReference type="InterPro" id="IPR050091">
    <property type="entry name" value="PKS_NRPS_Biosynth_Enz"/>
</dbReference>
<reference evidence="8" key="1">
    <citation type="journal article" date="2019" name="Int. J. Syst. Evol. Microbiol.">
        <title>The Global Catalogue of Microorganisms (GCM) 10K type strain sequencing project: providing services to taxonomists for standard genome sequencing and annotation.</title>
        <authorList>
            <consortium name="The Broad Institute Genomics Platform"/>
            <consortium name="The Broad Institute Genome Sequencing Center for Infectious Disease"/>
            <person name="Wu L."/>
            <person name="Ma J."/>
        </authorList>
    </citation>
    <scope>NUCLEOTIDE SEQUENCE [LARGE SCALE GENOMIC DNA]</scope>
    <source>
        <strain evidence="8">JCM 31037</strain>
    </source>
</reference>
<evidence type="ECO:0000256" key="1">
    <source>
        <dbReference type="ARBA" id="ARBA00022450"/>
    </source>
</evidence>
<feature type="compositionally biased region" description="Polar residues" evidence="4">
    <location>
        <begin position="484"/>
        <end position="498"/>
    </location>
</feature>
<dbReference type="SMART" id="SM00825">
    <property type="entry name" value="PKS_KS"/>
    <property type="match status" value="1"/>
</dbReference>
<dbReference type="Pfam" id="PF16197">
    <property type="entry name" value="KAsynt_C_assoc"/>
    <property type="match status" value="1"/>
</dbReference>
<sequence length="1196" mass="125947">MTQPTTIHRFIEIADRLPGAPAIISDDATLTYAELEAKAGGYAAQLTNMDVRRGTRIALLTRHGAQTVAGILGVLAAGGVYVPLDPSFPVARLSHMVDAAEVTVILASPENLDLARQLGGTDLRVLVVADELPPARIRPPSVDLDDHAYVLFTSGSTGLPKAVAQTHRNLLRAVENQISTLEITPADRLSLLASFSFDAAIPDLYPALLTGAAIVPVDLRRHGVPHAVEVLARYGVTIYHSTPTVYRFLLDALGSVRLDRVRVVLLGGEQSTYADVLRGRDRFSRDCVFVNGYGATEVTFAAQYRIPAAEVGPEHTGPLPIGVALPGYELTVLADTGEIAIHSRYLISGYLHQESDRFSVGPDGRGRYRTGDLGQLRSDGNLVCLGRLDRQVKIRGYRVELTEIESILGHRSEVAGVRAIARDGQLLAYVRLKPGTSDADPARLRQALAERLPDYALPRAVVVVDEFPLTVTGKIDERALPDPSTATPQPAESPMTGTEQKVHDVWCAVLGVDRVRHTDSFFDLGGHSLQLGQVQQRLVTEFGTPVPILRLFEHPTVAAQAGFLDGLVAPGSPTGSTMPAGSTTPAGPSISPAGASVRPTSVPASLSGSSGGGPEPVREYTGDEIAVIGLAGRFPGAADVSTLWQNLCAGVDSIHDYTDSELAELGIGPKLRADPRHVRAGGHLAGVADFDAGFFSFQAEEARRTDPQHRLFLEASWEALEDAGHDPTRFSGEVGVFAATSVNRYFLFHLMDNPAVVGEVDPDDWEARILARQFTDHLPGQVAYRLGLSGPAVAVQSACSSSLVAVCSAAQSLLDYQCDIALAGGVSVTSPRYRYTAGGMASADGRCRAFDEAADGSGFSSGVGVVVLRRLADAIADQDRIYAILPGWAITNDGATRAGFAVPSPAGQASAVAGALAAADIAADEVCLIEAHGSGTPLGDAIEVSALNEVYGDVGRGDLCALGSIKTNIGHLDAGAGVAGLIKAVLAVHHGVIPPNLHFNRAHPEVDLAAGPFYVPTKVHDWPDVDRRVAGVSSFGMGGTNAHVLVEQPPAVEPATAPSAASGAAADGYPLPISARTPAALRAAIGRLRQHLVTESPALADVAHTLVTGRHAFDCRAVVVCGNLTDAVAGLDALLDSDSRLAGTPGELLDLGARWVAGGDVDWPASADGSARRIRLPTYPFQRSRYWIDPPTKELP</sequence>
<dbReference type="InterPro" id="IPR025110">
    <property type="entry name" value="AMP-bd_C"/>
</dbReference>
<dbReference type="SUPFAM" id="SSF47336">
    <property type="entry name" value="ACP-like"/>
    <property type="match status" value="1"/>
</dbReference>
<name>A0ABW3YA80_9ACTN</name>
<evidence type="ECO:0000313" key="7">
    <source>
        <dbReference type="EMBL" id="MFD1320683.1"/>
    </source>
</evidence>
<feature type="region of interest" description="Disordered" evidence="4">
    <location>
        <begin position="574"/>
        <end position="618"/>
    </location>
</feature>
<evidence type="ECO:0000256" key="4">
    <source>
        <dbReference type="SAM" id="MobiDB-lite"/>
    </source>
</evidence>
<dbReference type="CDD" id="cd05930">
    <property type="entry name" value="A_NRPS"/>
    <property type="match status" value="1"/>
</dbReference>
<protein>
    <submittedName>
        <fullName evidence="7">Beta-ketoacyl synthase N-terminal-like domain-containing protein</fullName>
    </submittedName>
</protein>
<evidence type="ECO:0000259" key="6">
    <source>
        <dbReference type="PROSITE" id="PS52004"/>
    </source>
</evidence>
<dbReference type="InterPro" id="IPR045851">
    <property type="entry name" value="AMP-bd_C_sf"/>
</dbReference>
<dbReference type="InterPro" id="IPR042099">
    <property type="entry name" value="ANL_N_sf"/>
</dbReference>
<keyword evidence="8" id="KW-1185">Reference proteome</keyword>
<keyword evidence="2" id="KW-0597">Phosphoprotein</keyword>
<feature type="compositionally biased region" description="Polar residues" evidence="4">
    <location>
        <begin position="574"/>
        <end position="586"/>
    </location>
</feature>
<evidence type="ECO:0000256" key="3">
    <source>
        <dbReference type="ARBA" id="ARBA00022679"/>
    </source>
</evidence>
<feature type="domain" description="Carrier" evidence="5">
    <location>
        <begin position="493"/>
        <end position="568"/>
    </location>
</feature>
<dbReference type="Gene3D" id="3.40.47.10">
    <property type="match status" value="1"/>
</dbReference>
<dbReference type="Gene3D" id="3.30.300.30">
    <property type="match status" value="1"/>
</dbReference>
<dbReference type="PANTHER" id="PTHR43775:SF37">
    <property type="entry name" value="SI:DKEY-61P9.11"/>
    <property type="match status" value="1"/>
</dbReference>
<feature type="domain" description="Ketosynthase family 3 (KS3)" evidence="6">
    <location>
        <begin position="622"/>
        <end position="1048"/>
    </location>
</feature>
<keyword evidence="1" id="KW-0596">Phosphopantetheine</keyword>
<dbReference type="SUPFAM" id="SSF56801">
    <property type="entry name" value="Acetyl-CoA synthetase-like"/>
    <property type="match status" value="1"/>
</dbReference>
<dbReference type="InterPro" id="IPR032821">
    <property type="entry name" value="PKS_assoc"/>
</dbReference>
<dbReference type="Pfam" id="PF00501">
    <property type="entry name" value="AMP-binding"/>
    <property type="match status" value="1"/>
</dbReference>
<dbReference type="InterPro" id="IPR014030">
    <property type="entry name" value="Ketoacyl_synth_N"/>
</dbReference>
<dbReference type="InterPro" id="IPR020841">
    <property type="entry name" value="PKS_Beta-ketoAc_synthase_dom"/>
</dbReference>
<organism evidence="7 8">
    <name type="scientific">Micromonospora sonneratiae</name>
    <dbReference type="NCBI Taxonomy" id="1184706"/>
    <lineage>
        <taxon>Bacteria</taxon>
        <taxon>Bacillati</taxon>
        <taxon>Actinomycetota</taxon>
        <taxon>Actinomycetes</taxon>
        <taxon>Micromonosporales</taxon>
        <taxon>Micromonosporaceae</taxon>
        <taxon>Micromonospora</taxon>
    </lineage>
</organism>
<dbReference type="PROSITE" id="PS00606">
    <property type="entry name" value="KS3_1"/>
    <property type="match status" value="1"/>
</dbReference>
<feature type="region of interest" description="Disordered" evidence="4">
    <location>
        <begin position="478"/>
        <end position="498"/>
    </location>
</feature>
<dbReference type="RefSeq" id="WP_377567916.1">
    <property type="nucleotide sequence ID" value="NZ_JBHTMP010000006.1"/>
</dbReference>
<dbReference type="PANTHER" id="PTHR43775">
    <property type="entry name" value="FATTY ACID SYNTHASE"/>
    <property type="match status" value="1"/>
</dbReference>
<dbReference type="CDD" id="cd00833">
    <property type="entry name" value="PKS"/>
    <property type="match status" value="1"/>
</dbReference>
<dbReference type="InterPro" id="IPR009081">
    <property type="entry name" value="PP-bd_ACP"/>
</dbReference>
<dbReference type="InterPro" id="IPR036736">
    <property type="entry name" value="ACP-like_sf"/>
</dbReference>
<evidence type="ECO:0000313" key="8">
    <source>
        <dbReference type="Proteomes" id="UP001597260"/>
    </source>
</evidence>
<gene>
    <name evidence="7" type="ORF">ACFQ4H_06205</name>
</gene>
<dbReference type="Pfam" id="PF13193">
    <property type="entry name" value="AMP-binding_C"/>
    <property type="match status" value="1"/>
</dbReference>
<evidence type="ECO:0000259" key="5">
    <source>
        <dbReference type="PROSITE" id="PS50075"/>
    </source>
</evidence>
<dbReference type="SUPFAM" id="SSF53901">
    <property type="entry name" value="Thiolase-like"/>
    <property type="match status" value="1"/>
</dbReference>
<dbReference type="InterPro" id="IPR000873">
    <property type="entry name" value="AMP-dep_synth/lig_dom"/>
</dbReference>
<dbReference type="InterPro" id="IPR014031">
    <property type="entry name" value="Ketoacyl_synth_C"/>
</dbReference>
<keyword evidence="3" id="KW-0808">Transferase</keyword>
<dbReference type="InterPro" id="IPR016039">
    <property type="entry name" value="Thiolase-like"/>
</dbReference>
<dbReference type="Pfam" id="PF02801">
    <property type="entry name" value="Ketoacyl-synt_C"/>
    <property type="match status" value="1"/>
</dbReference>
<dbReference type="PROSITE" id="PS00455">
    <property type="entry name" value="AMP_BINDING"/>
    <property type="match status" value="1"/>
</dbReference>
<dbReference type="PROSITE" id="PS52004">
    <property type="entry name" value="KS3_2"/>
    <property type="match status" value="1"/>
</dbReference>
<dbReference type="Pfam" id="PF00109">
    <property type="entry name" value="ketoacyl-synt"/>
    <property type="match status" value="1"/>
</dbReference>
<comment type="caution">
    <text evidence="7">The sequence shown here is derived from an EMBL/GenBank/DDBJ whole genome shotgun (WGS) entry which is preliminary data.</text>
</comment>
<dbReference type="EMBL" id="JBHTMP010000006">
    <property type="protein sequence ID" value="MFD1320683.1"/>
    <property type="molecule type" value="Genomic_DNA"/>
</dbReference>
<dbReference type="Gene3D" id="1.10.1200.10">
    <property type="entry name" value="ACP-like"/>
    <property type="match status" value="1"/>
</dbReference>
<accession>A0ABW3YA80</accession>
<dbReference type="Pfam" id="PF00550">
    <property type="entry name" value="PP-binding"/>
    <property type="match status" value="1"/>
</dbReference>
<dbReference type="InterPro" id="IPR020806">
    <property type="entry name" value="PKS_PP-bd"/>
</dbReference>
<proteinExistence type="predicted"/>
<dbReference type="InterPro" id="IPR018201">
    <property type="entry name" value="Ketoacyl_synth_AS"/>
</dbReference>
<evidence type="ECO:0000256" key="2">
    <source>
        <dbReference type="ARBA" id="ARBA00022553"/>
    </source>
</evidence>